<keyword evidence="10" id="KW-1133">Transmembrane helix</keyword>
<keyword evidence="2" id="KW-1168">Fusion of virus membrane with host membrane</keyword>
<dbReference type="GO" id="GO:0046718">
    <property type="term" value="P:symbiont entry into host cell"/>
    <property type="evidence" value="ECO:0007669"/>
    <property type="project" value="UniProtKB-KW"/>
</dbReference>
<proteinExistence type="predicted"/>
<keyword evidence="12" id="KW-1185">Reference proteome</keyword>
<dbReference type="OrthoDB" id="11250at10239"/>
<evidence type="ECO:0000256" key="10">
    <source>
        <dbReference type="SAM" id="Phobius"/>
    </source>
</evidence>
<evidence type="ECO:0000256" key="1">
    <source>
        <dbReference type="ARBA" id="ARBA00004462"/>
    </source>
</evidence>
<dbReference type="KEGG" id="vg:15613171"/>
<keyword evidence="3" id="KW-1162">Viral penetration into host cytoplasm</keyword>
<keyword evidence="4" id="KW-0946">Virion</keyword>
<dbReference type="RefSeq" id="YP_008004251.1">
    <property type="nucleotide sequence ID" value="NC_021248.1"/>
</dbReference>
<evidence type="ECO:0000313" key="11">
    <source>
        <dbReference type="EMBL" id="CCU55749.1"/>
    </source>
</evidence>
<evidence type="ECO:0000256" key="9">
    <source>
        <dbReference type="ARBA" id="ARBA00023296"/>
    </source>
</evidence>
<keyword evidence="9" id="KW-1160">Virus entry into host cell</keyword>
<dbReference type="Pfam" id="PF03356">
    <property type="entry name" value="Pox_LP_H2"/>
    <property type="match status" value="1"/>
</dbReference>
<evidence type="ECO:0000256" key="6">
    <source>
        <dbReference type="ARBA" id="ARBA00022968"/>
    </source>
</evidence>
<evidence type="ECO:0000256" key="2">
    <source>
        <dbReference type="ARBA" id="ARBA00022506"/>
    </source>
</evidence>
<organism evidence="11 12">
    <name type="scientific">Choristoneura biennis entomopoxvirus</name>
    <name type="common">CbEPV</name>
    <dbReference type="NCBI Taxonomy" id="10288"/>
    <lineage>
        <taxon>Viruses</taxon>
        <taxon>Varidnaviria</taxon>
        <taxon>Bamfordvirae</taxon>
        <taxon>Nucleocytoviricota</taxon>
        <taxon>Pokkesviricetes</taxon>
        <taxon>Chitovirales</taxon>
        <taxon>Poxviridae</taxon>
        <taxon>Entomopoxvirinae</taxon>
        <taxon>Betaentomopoxvirus</taxon>
        <taxon>Betaentomopoxvirus cbiennis</taxon>
    </lineage>
</organism>
<feature type="transmembrane region" description="Helical" evidence="10">
    <location>
        <begin position="29"/>
        <end position="48"/>
    </location>
</feature>
<evidence type="ECO:0000256" key="8">
    <source>
        <dbReference type="ARBA" id="ARBA00023157"/>
    </source>
</evidence>
<keyword evidence="10" id="KW-0812">Transmembrane</keyword>
<name>A0A916KPL9_CBEPV</name>
<keyword evidence="7 10" id="KW-0472">Membrane</keyword>
<dbReference type="GO" id="GO:0055036">
    <property type="term" value="C:virion membrane"/>
    <property type="evidence" value="ECO:0007669"/>
    <property type="project" value="UniProtKB-SubCell"/>
</dbReference>
<sequence>MNNTILQIGEKNIDYYRSAATKLKTYKGYMGYILSMLFIIISTLFFILQSFRWEPLVQLDKFRRIKKNIGSWKQLVLEKTQIEMTRGRARSLQLINDAFDFKCYDFGNYYAAMRLNQTTFLPEFILRGIGDVWRFRKAAEKDVSAFQFCEYIIWTNNNNLAQCGIDMFNKLGYSGYFEYGHPCQYALNILSSNNI</sequence>
<gene>
    <name evidence="11" type="ORF">CHBEV_181</name>
</gene>
<comment type="subcellular location">
    <subcellularLocation>
        <location evidence="1">Virion membrane</location>
        <topology evidence="1">Single-pass type III membrane protein</topology>
    </subcellularLocation>
</comment>
<dbReference type="Proteomes" id="UP000792220">
    <property type="component" value="Genome"/>
</dbReference>
<evidence type="ECO:0000313" key="12">
    <source>
        <dbReference type="Proteomes" id="UP000792220"/>
    </source>
</evidence>
<keyword evidence="8" id="KW-1015">Disulfide bond</keyword>
<accession>A0A916KPL9</accession>
<organismHost>
    <name type="scientific">Choristoneura fumiferana</name>
    <name type="common">Spruce budworm moth</name>
    <name type="synonym">Archips fumiferana</name>
    <dbReference type="NCBI Taxonomy" id="7141"/>
</organismHost>
<dbReference type="InterPro" id="IPR005023">
    <property type="entry name" value="Pox_LP_H2"/>
</dbReference>
<evidence type="ECO:0000256" key="5">
    <source>
        <dbReference type="ARBA" id="ARBA00022921"/>
    </source>
</evidence>
<evidence type="ECO:0000256" key="7">
    <source>
        <dbReference type="ARBA" id="ARBA00023136"/>
    </source>
</evidence>
<dbReference type="GO" id="GO:0039663">
    <property type="term" value="P:membrane fusion involved in viral entry into host cell"/>
    <property type="evidence" value="ECO:0007669"/>
    <property type="project" value="UniProtKB-KW"/>
</dbReference>
<dbReference type="EMBL" id="HF679132">
    <property type="protein sequence ID" value="CCU55749.1"/>
    <property type="molecule type" value="Genomic_DNA"/>
</dbReference>
<keyword evidence="5" id="KW-0426">Late protein</keyword>
<protein>
    <submittedName>
        <fullName evidence="11">Entry-fusion complex essential component (Cop-H2R)</fullName>
    </submittedName>
</protein>
<dbReference type="GeneID" id="15613171"/>
<evidence type="ECO:0000256" key="3">
    <source>
        <dbReference type="ARBA" id="ARBA00022595"/>
    </source>
</evidence>
<keyword evidence="6" id="KW-0735">Signal-anchor</keyword>
<reference evidence="11" key="1">
    <citation type="journal article" date="2013" name="J. Virol.">
        <title>New Insights into the Evolution of Entomopoxvirinae from the Complete Genome Sequences of Four Entomopoxviruses Infecting Adoxophyes honmai, Choristoneura biennis, Choristoneura rosaceana, and Mythimna separata.</title>
        <authorList>
            <person name="Theze J."/>
            <person name="Takatsuka J."/>
            <person name="Li Z."/>
            <person name="Gallais J."/>
            <person name="Doucet D."/>
            <person name="Arif B."/>
            <person name="Nakai M."/>
            <person name="Herniou E.A."/>
        </authorList>
    </citation>
    <scope>NUCLEOTIDE SEQUENCE</scope>
</reference>
<evidence type="ECO:0000256" key="4">
    <source>
        <dbReference type="ARBA" id="ARBA00022844"/>
    </source>
</evidence>